<evidence type="ECO:0000256" key="1">
    <source>
        <dbReference type="SAM" id="MobiDB-lite"/>
    </source>
</evidence>
<proteinExistence type="predicted"/>
<feature type="transmembrane region" description="Helical" evidence="2">
    <location>
        <begin position="78"/>
        <end position="97"/>
    </location>
</feature>
<evidence type="ECO:0000256" key="2">
    <source>
        <dbReference type="SAM" id="Phobius"/>
    </source>
</evidence>
<keyword evidence="2" id="KW-1133">Transmembrane helix</keyword>
<gene>
    <name evidence="3" type="ORF">BpHYR1_010565</name>
</gene>
<protein>
    <submittedName>
        <fullName evidence="3">Uncharacterized protein</fullName>
    </submittedName>
</protein>
<sequence length="111" mass="13481">MSSYEQKKRHLDELKRSFRYDFSESSDTTLREEVDSEPEMRRRRRNRRHSTTSLDQCVDSLCDLLKNWCRKICRPGQCWIHSFSLWLISFCLLKYALDYLLLKPQNIFVVI</sequence>
<dbReference type="AlphaFoldDB" id="A0A3M7PPU8"/>
<reference evidence="3 4" key="1">
    <citation type="journal article" date="2018" name="Sci. Rep.">
        <title>Genomic signatures of local adaptation to the degree of environmental predictability in rotifers.</title>
        <authorList>
            <person name="Franch-Gras L."/>
            <person name="Hahn C."/>
            <person name="Garcia-Roger E.M."/>
            <person name="Carmona M.J."/>
            <person name="Serra M."/>
            <person name="Gomez A."/>
        </authorList>
    </citation>
    <scope>NUCLEOTIDE SEQUENCE [LARGE SCALE GENOMIC DNA]</scope>
    <source>
        <strain evidence="3">HYR1</strain>
    </source>
</reference>
<name>A0A3M7PPU8_BRAPC</name>
<dbReference type="Proteomes" id="UP000276133">
    <property type="component" value="Unassembled WGS sequence"/>
</dbReference>
<feature type="region of interest" description="Disordered" evidence="1">
    <location>
        <begin position="23"/>
        <end position="53"/>
    </location>
</feature>
<dbReference type="EMBL" id="REGN01009633">
    <property type="protein sequence ID" value="RNA00698.1"/>
    <property type="molecule type" value="Genomic_DNA"/>
</dbReference>
<comment type="caution">
    <text evidence="3">The sequence shown here is derived from an EMBL/GenBank/DDBJ whole genome shotgun (WGS) entry which is preliminary data.</text>
</comment>
<accession>A0A3M7PPU8</accession>
<organism evidence="3 4">
    <name type="scientific">Brachionus plicatilis</name>
    <name type="common">Marine rotifer</name>
    <name type="synonym">Brachionus muelleri</name>
    <dbReference type="NCBI Taxonomy" id="10195"/>
    <lineage>
        <taxon>Eukaryota</taxon>
        <taxon>Metazoa</taxon>
        <taxon>Spiralia</taxon>
        <taxon>Gnathifera</taxon>
        <taxon>Rotifera</taxon>
        <taxon>Eurotatoria</taxon>
        <taxon>Monogononta</taxon>
        <taxon>Pseudotrocha</taxon>
        <taxon>Ploima</taxon>
        <taxon>Brachionidae</taxon>
        <taxon>Brachionus</taxon>
    </lineage>
</organism>
<keyword evidence="2" id="KW-0812">Transmembrane</keyword>
<evidence type="ECO:0000313" key="3">
    <source>
        <dbReference type="EMBL" id="RNA00698.1"/>
    </source>
</evidence>
<keyword evidence="4" id="KW-1185">Reference proteome</keyword>
<evidence type="ECO:0000313" key="4">
    <source>
        <dbReference type="Proteomes" id="UP000276133"/>
    </source>
</evidence>
<feature type="compositionally biased region" description="Basic residues" evidence="1">
    <location>
        <begin position="41"/>
        <end position="50"/>
    </location>
</feature>
<keyword evidence="2" id="KW-0472">Membrane</keyword>